<dbReference type="InParanoid" id="A0A2K2DBN4"/>
<reference evidence="1" key="2">
    <citation type="submission" date="2017-06" db="EMBL/GenBank/DDBJ databases">
        <title>WGS assembly of Brachypodium distachyon.</title>
        <authorList>
            <consortium name="The International Brachypodium Initiative"/>
            <person name="Lucas S."/>
            <person name="Harmon-Smith M."/>
            <person name="Lail K."/>
            <person name="Tice H."/>
            <person name="Grimwood J."/>
            <person name="Bruce D."/>
            <person name="Barry K."/>
            <person name="Shu S."/>
            <person name="Lindquist E."/>
            <person name="Wang M."/>
            <person name="Pitluck S."/>
            <person name="Vogel J.P."/>
            <person name="Garvin D.F."/>
            <person name="Mockler T.C."/>
            <person name="Schmutz J."/>
            <person name="Rokhsar D."/>
            <person name="Bevan M.W."/>
        </authorList>
    </citation>
    <scope>NUCLEOTIDE SEQUENCE</scope>
    <source>
        <strain evidence="1">Bd21</strain>
    </source>
</reference>
<reference evidence="1 2" key="1">
    <citation type="journal article" date="2010" name="Nature">
        <title>Genome sequencing and analysis of the model grass Brachypodium distachyon.</title>
        <authorList>
            <consortium name="International Brachypodium Initiative"/>
        </authorList>
    </citation>
    <scope>NUCLEOTIDE SEQUENCE [LARGE SCALE GENOMIC DNA]</scope>
    <source>
        <strain evidence="1 2">Bd21</strain>
    </source>
</reference>
<sequence>MAADFPCHRNQVSTLAIFHSRHRQIDYIPNRVAIVSTILARGAGHLRANDK</sequence>
<protein>
    <submittedName>
        <fullName evidence="1 2">Uncharacterized protein</fullName>
    </submittedName>
</protein>
<keyword evidence="3" id="KW-1185">Reference proteome</keyword>
<evidence type="ECO:0000313" key="3">
    <source>
        <dbReference type="Proteomes" id="UP000008810"/>
    </source>
</evidence>
<reference evidence="2" key="3">
    <citation type="submission" date="2018-08" db="UniProtKB">
        <authorList>
            <consortium name="EnsemblPlants"/>
        </authorList>
    </citation>
    <scope>IDENTIFICATION</scope>
    <source>
        <strain evidence="2">cv. Bd21</strain>
    </source>
</reference>
<organism evidence="1">
    <name type="scientific">Brachypodium distachyon</name>
    <name type="common">Purple false brome</name>
    <name type="synonym">Trachynia distachya</name>
    <dbReference type="NCBI Taxonomy" id="15368"/>
    <lineage>
        <taxon>Eukaryota</taxon>
        <taxon>Viridiplantae</taxon>
        <taxon>Streptophyta</taxon>
        <taxon>Embryophyta</taxon>
        <taxon>Tracheophyta</taxon>
        <taxon>Spermatophyta</taxon>
        <taxon>Magnoliopsida</taxon>
        <taxon>Liliopsida</taxon>
        <taxon>Poales</taxon>
        <taxon>Poaceae</taxon>
        <taxon>BOP clade</taxon>
        <taxon>Pooideae</taxon>
        <taxon>Stipodae</taxon>
        <taxon>Brachypodieae</taxon>
        <taxon>Brachypodium</taxon>
    </lineage>
</organism>
<gene>
    <name evidence="1" type="ORF">BRADI_2g33595v3</name>
</gene>
<dbReference type="AlphaFoldDB" id="A0A2K2DBN4"/>
<dbReference type="EMBL" id="CM000881">
    <property type="protein sequence ID" value="PNT71672.1"/>
    <property type="molecule type" value="Genomic_DNA"/>
</dbReference>
<evidence type="ECO:0000313" key="1">
    <source>
        <dbReference type="EMBL" id="PNT71672.1"/>
    </source>
</evidence>
<dbReference type="Gramene" id="PNT71672">
    <property type="protein sequence ID" value="PNT71672"/>
    <property type="gene ID" value="BRADI_2g33595v3"/>
</dbReference>
<name>A0A2K2DBN4_BRADI</name>
<dbReference type="Proteomes" id="UP000008810">
    <property type="component" value="Chromosome 2"/>
</dbReference>
<accession>A0A2K2DBN4</accession>
<dbReference type="EnsemblPlants" id="PNT71672">
    <property type="protein sequence ID" value="PNT71672"/>
    <property type="gene ID" value="BRADI_2g33595v3"/>
</dbReference>
<evidence type="ECO:0000313" key="2">
    <source>
        <dbReference type="EnsemblPlants" id="PNT71672"/>
    </source>
</evidence>
<proteinExistence type="predicted"/>